<feature type="domain" description="ATPase AAA-type core" evidence="1">
    <location>
        <begin position="27"/>
        <end position="307"/>
    </location>
</feature>
<keyword evidence="3" id="KW-1185">Reference proteome</keyword>
<sequence length="361" mass="41239">MNIYLNSLDIDTYRGIRNLKVKDFSSINILVGNNNSGKTSLLEAIKILSQPYDIANVIRVINSRSRTSQANFIDTILSAFTLEEPDKNEKNINMRDSYYIKLGGNSNNNNISLDIYGEIKKEIDFNNSDLDLDLDVNPVFEGAMKIINGNNKPENISFEIKPIKNIRVDERENIYKAIFMSTNVNLYNSCVNLYPEIIKQEQKELFIEVLQIFDSNITDISITDDMIWIHSKNKRTMPMFSYGTGMQKALLLSLILVKSSGGIMLIDEIETAIHTSALIEVFSFIIKACKKLNVQLFATTHSLESVDKLLKAANYDEDFDEKNDIIRVITLRNSKKKTNARVLTGKQAFTNRNEYEMELRV</sequence>
<dbReference type="PANTHER" id="PTHR43581">
    <property type="entry name" value="ATP/GTP PHOSPHATASE"/>
    <property type="match status" value="1"/>
</dbReference>
<proteinExistence type="predicted"/>
<comment type="caution">
    <text evidence="2">The sequence shown here is derived from an EMBL/GenBank/DDBJ whole genome shotgun (WGS) entry which is preliminary data.</text>
</comment>
<evidence type="ECO:0000313" key="3">
    <source>
        <dbReference type="Proteomes" id="UP001299409"/>
    </source>
</evidence>
<dbReference type="PANTHER" id="PTHR43581:SF4">
    <property type="entry name" value="ATP_GTP PHOSPHATASE"/>
    <property type="match status" value="1"/>
</dbReference>
<dbReference type="Gene3D" id="3.40.50.300">
    <property type="entry name" value="P-loop containing nucleotide triphosphate hydrolases"/>
    <property type="match status" value="1"/>
</dbReference>
<dbReference type="InterPro" id="IPR003959">
    <property type="entry name" value="ATPase_AAA_core"/>
</dbReference>
<evidence type="ECO:0000313" key="2">
    <source>
        <dbReference type="EMBL" id="MCB5445939.1"/>
    </source>
</evidence>
<evidence type="ECO:0000259" key="1">
    <source>
        <dbReference type="Pfam" id="PF13304"/>
    </source>
</evidence>
<organism evidence="2 3">
    <name type="scientific">Intestinibacter bartlettii</name>
    <dbReference type="NCBI Taxonomy" id="261299"/>
    <lineage>
        <taxon>Bacteria</taxon>
        <taxon>Bacillati</taxon>
        <taxon>Bacillota</taxon>
        <taxon>Clostridia</taxon>
        <taxon>Peptostreptococcales</taxon>
        <taxon>Peptostreptococcaceae</taxon>
        <taxon>Intestinibacter</taxon>
    </lineage>
</organism>
<accession>A0ABS8CWT6</accession>
<dbReference type="Proteomes" id="UP001299409">
    <property type="component" value="Unassembled WGS sequence"/>
</dbReference>
<dbReference type="SUPFAM" id="SSF52540">
    <property type="entry name" value="P-loop containing nucleoside triphosphate hydrolases"/>
    <property type="match status" value="1"/>
</dbReference>
<reference evidence="2 3" key="1">
    <citation type="submission" date="2021-10" db="EMBL/GenBank/DDBJ databases">
        <title>Collection of gut derived symbiotic bacterial strains cultured from healthy donors.</title>
        <authorList>
            <person name="Lin H."/>
            <person name="Littmann E."/>
            <person name="Claire K."/>
            <person name="Pamer E."/>
        </authorList>
    </citation>
    <scope>NUCLEOTIDE SEQUENCE [LARGE SCALE GENOMIC DNA]</scope>
    <source>
        <strain evidence="2 3">MSK.17.68</strain>
    </source>
</reference>
<protein>
    <submittedName>
        <fullName evidence="2">AAA family ATPase</fullName>
    </submittedName>
</protein>
<dbReference type="EMBL" id="JAJBMB010000005">
    <property type="protein sequence ID" value="MCB5445939.1"/>
    <property type="molecule type" value="Genomic_DNA"/>
</dbReference>
<name>A0ABS8CWT6_9FIRM</name>
<dbReference type="InterPro" id="IPR027417">
    <property type="entry name" value="P-loop_NTPase"/>
</dbReference>
<dbReference type="Pfam" id="PF13304">
    <property type="entry name" value="AAA_21"/>
    <property type="match status" value="1"/>
</dbReference>
<gene>
    <name evidence="2" type="ORF">LIP50_06935</name>
</gene>
<dbReference type="RefSeq" id="WP_226914692.1">
    <property type="nucleotide sequence ID" value="NZ_BAABXU010000001.1"/>
</dbReference>
<dbReference type="InterPro" id="IPR051396">
    <property type="entry name" value="Bact_Antivir_Def_Nuclease"/>
</dbReference>